<dbReference type="GO" id="GO:0002098">
    <property type="term" value="P:tRNA wobble uridine modification"/>
    <property type="evidence" value="ECO:0007669"/>
    <property type="project" value="InterPro"/>
</dbReference>
<proteinExistence type="inferred from homology"/>
<dbReference type="EMBL" id="CAXLJL010000256">
    <property type="protein sequence ID" value="CAL5135204.1"/>
    <property type="molecule type" value="Genomic_DNA"/>
</dbReference>
<feature type="compositionally biased region" description="Polar residues" evidence="9">
    <location>
        <begin position="319"/>
        <end position="337"/>
    </location>
</feature>
<comment type="similarity">
    <text evidence="4">Belongs to the ELP4 family.</text>
</comment>
<keyword evidence="8" id="KW-0539">Nucleus</keyword>
<evidence type="ECO:0000256" key="1">
    <source>
        <dbReference type="ARBA" id="ARBA00004123"/>
    </source>
</evidence>
<dbReference type="CDD" id="cd19494">
    <property type="entry name" value="Elp4"/>
    <property type="match status" value="1"/>
</dbReference>
<dbReference type="AlphaFoldDB" id="A0AAV2TDI7"/>
<evidence type="ECO:0000256" key="8">
    <source>
        <dbReference type="ARBA" id="ARBA00023242"/>
    </source>
</evidence>
<dbReference type="InterPro" id="IPR008728">
    <property type="entry name" value="Elongator_complex_protein_4"/>
</dbReference>
<dbReference type="PANTHER" id="PTHR12896:SF1">
    <property type="entry name" value="ELONGATOR COMPLEX PROTEIN 4"/>
    <property type="match status" value="1"/>
</dbReference>
<comment type="subcellular location">
    <subcellularLocation>
        <location evidence="2">Cytoplasm</location>
    </subcellularLocation>
    <subcellularLocation>
        <location evidence="1">Nucleus</location>
    </subcellularLocation>
</comment>
<dbReference type="GO" id="GO:0008023">
    <property type="term" value="C:transcription elongation factor complex"/>
    <property type="evidence" value="ECO:0007669"/>
    <property type="project" value="TreeGrafter"/>
</dbReference>
<keyword evidence="7" id="KW-0819">tRNA processing</keyword>
<dbReference type="Gene3D" id="3.40.50.300">
    <property type="entry name" value="P-loop containing nucleotide triphosphate hydrolases"/>
    <property type="match status" value="1"/>
</dbReference>
<dbReference type="PANTHER" id="PTHR12896">
    <property type="entry name" value="PAX6 NEIGHBOR PROTEIN PAXNEB"/>
    <property type="match status" value="1"/>
</dbReference>
<dbReference type="InterPro" id="IPR027417">
    <property type="entry name" value="P-loop_NTPase"/>
</dbReference>
<evidence type="ECO:0000256" key="4">
    <source>
        <dbReference type="ARBA" id="ARBA00007573"/>
    </source>
</evidence>
<comment type="caution">
    <text evidence="10">The sequence shown here is derived from an EMBL/GenBank/DDBJ whole genome shotgun (WGS) entry which is preliminary data.</text>
</comment>
<evidence type="ECO:0000256" key="2">
    <source>
        <dbReference type="ARBA" id="ARBA00004496"/>
    </source>
</evidence>
<evidence type="ECO:0000313" key="11">
    <source>
        <dbReference type="Proteomes" id="UP001497525"/>
    </source>
</evidence>
<evidence type="ECO:0000256" key="5">
    <source>
        <dbReference type="ARBA" id="ARBA00020265"/>
    </source>
</evidence>
<gene>
    <name evidence="10" type="ORF">CDAUBV1_LOCUS9384</name>
</gene>
<evidence type="ECO:0000256" key="6">
    <source>
        <dbReference type="ARBA" id="ARBA00022490"/>
    </source>
</evidence>
<dbReference type="GO" id="GO:0005737">
    <property type="term" value="C:cytoplasm"/>
    <property type="evidence" value="ECO:0007669"/>
    <property type="project" value="UniProtKB-SubCell"/>
</dbReference>
<evidence type="ECO:0000256" key="3">
    <source>
        <dbReference type="ARBA" id="ARBA00005043"/>
    </source>
</evidence>
<reference evidence="10" key="1">
    <citation type="submission" date="2024-06" db="EMBL/GenBank/DDBJ databases">
        <authorList>
            <person name="Liu X."/>
            <person name="Lenzi L."/>
            <person name="Haldenby T S."/>
            <person name="Uol C."/>
        </authorList>
    </citation>
    <scope>NUCLEOTIDE SEQUENCE</scope>
</reference>
<feature type="region of interest" description="Disordered" evidence="9">
    <location>
        <begin position="319"/>
        <end position="345"/>
    </location>
</feature>
<dbReference type="GO" id="GO:0033588">
    <property type="term" value="C:elongator holoenzyme complex"/>
    <property type="evidence" value="ECO:0007669"/>
    <property type="project" value="InterPro"/>
</dbReference>
<protein>
    <recommendedName>
        <fullName evidence="5">Elongator complex protein 4</fullName>
    </recommendedName>
</protein>
<evidence type="ECO:0000313" key="10">
    <source>
        <dbReference type="EMBL" id="CAL5135204.1"/>
    </source>
</evidence>
<name>A0AAV2TDI7_CALDB</name>
<evidence type="ECO:0000256" key="9">
    <source>
        <dbReference type="SAM" id="MobiDB-lite"/>
    </source>
</evidence>
<comment type="pathway">
    <text evidence="3">tRNA modification; 5-methoxycarbonylmethyl-2-thiouridine-tRNA biosynthesis.</text>
</comment>
<organism evidence="10 11">
    <name type="scientific">Calicophoron daubneyi</name>
    <name type="common">Rumen fluke</name>
    <name type="synonym">Paramphistomum daubneyi</name>
    <dbReference type="NCBI Taxonomy" id="300641"/>
    <lineage>
        <taxon>Eukaryota</taxon>
        <taxon>Metazoa</taxon>
        <taxon>Spiralia</taxon>
        <taxon>Lophotrochozoa</taxon>
        <taxon>Platyhelminthes</taxon>
        <taxon>Trematoda</taxon>
        <taxon>Digenea</taxon>
        <taxon>Plagiorchiida</taxon>
        <taxon>Pronocephalata</taxon>
        <taxon>Paramphistomoidea</taxon>
        <taxon>Paramphistomidae</taxon>
        <taxon>Calicophoron</taxon>
    </lineage>
</organism>
<accession>A0AAV2TDI7</accession>
<dbReference type="Proteomes" id="UP001497525">
    <property type="component" value="Unassembled WGS sequence"/>
</dbReference>
<dbReference type="Pfam" id="PF05625">
    <property type="entry name" value="PAXNEB"/>
    <property type="match status" value="1"/>
</dbReference>
<sequence>MASFKRPPHPVSGAKHSLKLGTFLTSSGIPSLDSLVGGGFAVGSIVILDSDFHRTYAKQMLNLFIAEGIISGQSFFYGANEPVDSLLCKLPEVAQVPEQIAPREDDLKIAWRYKEMNTETVSVSNPPLGHNFDMSKLMDVQSHMKEKNVNIKHFGPDMRERLSTNLEGLLTSLRQFSLSKASKNVHRIVLNCLCSQLWGYSSNAHDFNQTVLKFFAVLRLLVQGTLGIVLITLPELDPGLLSRVRHYGDYVFTVHGFDGISSMNPLYEEYNGLLDVIQLPWLGGSLDLVARPATSQWAFKVKRRQFLVEHLHLPPCLSDTASRSTMPESILSGSQPKLSEKPADF</sequence>
<keyword evidence="6" id="KW-0963">Cytoplasm</keyword>
<evidence type="ECO:0000256" key="7">
    <source>
        <dbReference type="ARBA" id="ARBA00022694"/>
    </source>
</evidence>